<name>A0A922CQC2_MANSE</name>
<sequence>MACNSCAKPFSLLRREKGCPGCGFSYCSKCLHNKVFLPKINAEAKVCAKCERSPSGEIKQIAPPDAYYKRVAGMSPDHFDSIPHNSKDQEIAQRLQSLKDERSKLVASEKVTEEDIAKRLQSIKGETPLISDEELQMRLAKLKGHPTLVTTQKKLVLPAPDVRTEEEQANDLLKQYMEQTKIDSKYKEGFDDIMNDIEFRMHKLKGVSKPQPSTQNQQDIESEDEEKIVQNIIKRAKEPSLLDNSTIPDDTNNELPFCEICNEDATMRCLGCKYLFCKTCFMEHKDDDDGCDRYELYKPPNNNK</sequence>
<evidence type="ECO:0000313" key="6">
    <source>
        <dbReference type="EMBL" id="KAG6455495.1"/>
    </source>
</evidence>
<dbReference type="GO" id="GO:0009838">
    <property type="term" value="P:abscission"/>
    <property type="evidence" value="ECO:0007669"/>
    <property type="project" value="TreeGrafter"/>
</dbReference>
<dbReference type="InterPro" id="IPR013083">
    <property type="entry name" value="Znf_RING/FYVE/PHD"/>
</dbReference>
<dbReference type="GO" id="GO:0044878">
    <property type="term" value="P:mitotic cytokinesis checkpoint signaling"/>
    <property type="evidence" value="ECO:0007669"/>
    <property type="project" value="TreeGrafter"/>
</dbReference>
<dbReference type="AlphaFoldDB" id="A0A922CQC2"/>
<evidence type="ECO:0000256" key="1">
    <source>
        <dbReference type="ARBA" id="ARBA00022723"/>
    </source>
</evidence>
<dbReference type="SUPFAM" id="SSF57845">
    <property type="entry name" value="B-box zinc-binding domain"/>
    <property type="match status" value="1"/>
</dbReference>
<dbReference type="GO" id="GO:0032154">
    <property type="term" value="C:cleavage furrow"/>
    <property type="evidence" value="ECO:0007669"/>
    <property type="project" value="TreeGrafter"/>
</dbReference>
<protein>
    <recommendedName>
        <fullName evidence="5">FYVE-type domain-containing protein</fullName>
    </recommendedName>
</protein>
<feature type="domain" description="FYVE-type" evidence="5">
    <location>
        <begin position="1"/>
        <end position="55"/>
    </location>
</feature>
<dbReference type="Gene3D" id="3.30.40.10">
    <property type="entry name" value="Zinc/RING finger domain, C3HC4 (zinc finger)"/>
    <property type="match status" value="1"/>
</dbReference>
<keyword evidence="1" id="KW-0479">Metal-binding</keyword>
<dbReference type="CDD" id="cd00065">
    <property type="entry name" value="FYVE_like_SF"/>
    <property type="match status" value="1"/>
</dbReference>
<dbReference type="PANTHER" id="PTHR46603">
    <property type="entry name" value="ABSCISSION/NOCUT CHECKPOINT REGULATOR"/>
    <property type="match status" value="1"/>
</dbReference>
<dbReference type="SUPFAM" id="SSF57903">
    <property type="entry name" value="FYVE/PHD zinc finger"/>
    <property type="match status" value="1"/>
</dbReference>
<dbReference type="GO" id="GO:0008270">
    <property type="term" value="F:zinc ion binding"/>
    <property type="evidence" value="ECO:0007669"/>
    <property type="project" value="UniProtKB-KW"/>
</dbReference>
<dbReference type="EMBL" id="JH668491">
    <property type="protein sequence ID" value="KAG6455495.1"/>
    <property type="molecule type" value="Genomic_DNA"/>
</dbReference>
<proteinExistence type="predicted"/>
<dbReference type="Proteomes" id="UP000791440">
    <property type="component" value="Unassembled WGS sequence"/>
</dbReference>
<accession>A0A922CQC2</accession>
<evidence type="ECO:0000256" key="4">
    <source>
        <dbReference type="PROSITE-ProRule" id="PRU00091"/>
    </source>
</evidence>
<dbReference type="GO" id="GO:0030496">
    <property type="term" value="C:midbody"/>
    <property type="evidence" value="ECO:0007669"/>
    <property type="project" value="TreeGrafter"/>
</dbReference>
<dbReference type="PROSITE" id="PS50178">
    <property type="entry name" value="ZF_FYVE"/>
    <property type="match status" value="1"/>
</dbReference>
<dbReference type="PANTHER" id="PTHR46603:SF1">
    <property type="entry name" value="ABSCISSION_NOCUT CHECKPOINT REGULATOR"/>
    <property type="match status" value="1"/>
</dbReference>
<evidence type="ECO:0000256" key="3">
    <source>
        <dbReference type="ARBA" id="ARBA00022833"/>
    </source>
</evidence>
<comment type="caution">
    <text evidence="6">The sequence shown here is derived from an EMBL/GenBank/DDBJ whole genome shotgun (WGS) entry which is preliminary data.</text>
</comment>
<keyword evidence="7" id="KW-1185">Reference proteome</keyword>
<dbReference type="InterPro" id="IPR017455">
    <property type="entry name" value="Znf_FYVE-rel"/>
</dbReference>
<dbReference type="Pfam" id="PF01363">
    <property type="entry name" value="FYVE"/>
    <property type="match status" value="1"/>
</dbReference>
<keyword evidence="3" id="KW-0862">Zinc</keyword>
<dbReference type="InterPro" id="IPR000306">
    <property type="entry name" value="Znf_FYVE"/>
</dbReference>
<dbReference type="GO" id="GO:0032266">
    <property type="term" value="F:phosphatidylinositol-3-phosphate binding"/>
    <property type="evidence" value="ECO:0007669"/>
    <property type="project" value="TreeGrafter"/>
</dbReference>
<dbReference type="GO" id="GO:0005813">
    <property type="term" value="C:centrosome"/>
    <property type="evidence" value="ECO:0007669"/>
    <property type="project" value="TreeGrafter"/>
</dbReference>
<keyword evidence="2 4" id="KW-0863">Zinc-finger</keyword>
<evidence type="ECO:0000256" key="2">
    <source>
        <dbReference type="ARBA" id="ARBA00022771"/>
    </source>
</evidence>
<dbReference type="Pfam" id="PF22586">
    <property type="entry name" value="ANCHR-like_BBOX"/>
    <property type="match status" value="1"/>
</dbReference>
<reference evidence="6" key="2">
    <citation type="submission" date="2020-12" db="EMBL/GenBank/DDBJ databases">
        <authorList>
            <person name="Kanost M."/>
        </authorList>
    </citation>
    <scope>NUCLEOTIDE SEQUENCE</scope>
</reference>
<gene>
    <name evidence="6" type="ORF">O3G_MSEX009217</name>
</gene>
<evidence type="ECO:0000259" key="5">
    <source>
        <dbReference type="PROSITE" id="PS50178"/>
    </source>
</evidence>
<reference evidence="6" key="1">
    <citation type="journal article" date="2016" name="Insect Biochem. Mol. Biol.">
        <title>Multifaceted biological insights from a draft genome sequence of the tobacco hornworm moth, Manduca sexta.</title>
        <authorList>
            <person name="Kanost M.R."/>
            <person name="Arrese E.L."/>
            <person name="Cao X."/>
            <person name="Chen Y.R."/>
            <person name="Chellapilla S."/>
            <person name="Goldsmith M.R."/>
            <person name="Grosse-Wilde E."/>
            <person name="Heckel D.G."/>
            <person name="Herndon N."/>
            <person name="Jiang H."/>
            <person name="Papanicolaou A."/>
            <person name="Qu J."/>
            <person name="Soulages J.L."/>
            <person name="Vogel H."/>
            <person name="Walters J."/>
            <person name="Waterhouse R.M."/>
            <person name="Ahn S.J."/>
            <person name="Almeida F.C."/>
            <person name="An C."/>
            <person name="Aqrawi P."/>
            <person name="Bretschneider A."/>
            <person name="Bryant W.B."/>
            <person name="Bucks S."/>
            <person name="Chao H."/>
            <person name="Chevignon G."/>
            <person name="Christen J.M."/>
            <person name="Clarke D.F."/>
            <person name="Dittmer N.T."/>
            <person name="Ferguson L.C.F."/>
            <person name="Garavelou S."/>
            <person name="Gordon K.H.J."/>
            <person name="Gunaratna R.T."/>
            <person name="Han Y."/>
            <person name="Hauser F."/>
            <person name="He Y."/>
            <person name="Heidel-Fischer H."/>
            <person name="Hirsh A."/>
            <person name="Hu Y."/>
            <person name="Jiang H."/>
            <person name="Kalra D."/>
            <person name="Klinner C."/>
            <person name="Konig C."/>
            <person name="Kovar C."/>
            <person name="Kroll A.R."/>
            <person name="Kuwar S.S."/>
            <person name="Lee S.L."/>
            <person name="Lehman R."/>
            <person name="Li K."/>
            <person name="Li Z."/>
            <person name="Liang H."/>
            <person name="Lovelace S."/>
            <person name="Lu Z."/>
            <person name="Mansfield J.H."/>
            <person name="McCulloch K.J."/>
            <person name="Mathew T."/>
            <person name="Morton B."/>
            <person name="Muzny D.M."/>
            <person name="Neunemann D."/>
            <person name="Ongeri F."/>
            <person name="Pauchet Y."/>
            <person name="Pu L.L."/>
            <person name="Pyrousis I."/>
            <person name="Rao X.J."/>
            <person name="Redding A."/>
            <person name="Roesel C."/>
            <person name="Sanchez-Gracia A."/>
            <person name="Schaack S."/>
            <person name="Shukla A."/>
            <person name="Tetreau G."/>
            <person name="Wang Y."/>
            <person name="Xiong G.H."/>
            <person name="Traut W."/>
            <person name="Walsh T.K."/>
            <person name="Worley K.C."/>
            <person name="Wu D."/>
            <person name="Wu W."/>
            <person name="Wu Y.Q."/>
            <person name="Zhang X."/>
            <person name="Zou Z."/>
            <person name="Zucker H."/>
            <person name="Briscoe A.D."/>
            <person name="Burmester T."/>
            <person name="Clem R.J."/>
            <person name="Feyereisen R."/>
            <person name="Grimmelikhuijzen C.J.P."/>
            <person name="Hamodrakas S.J."/>
            <person name="Hansson B.S."/>
            <person name="Huguet E."/>
            <person name="Jermiin L.S."/>
            <person name="Lan Q."/>
            <person name="Lehman H.K."/>
            <person name="Lorenzen M."/>
            <person name="Merzendorfer H."/>
            <person name="Michalopoulos I."/>
            <person name="Morton D.B."/>
            <person name="Muthukrishnan S."/>
            <person name="Oakeshott J.G."/>
            <person name="Palmer W."/>
            <person name="Park Y."/>
            <person name="Passarelli A.L."/>
            <person name="Rozas J."/>
            <person name="Schwartz L.M."/>
            <person name="Smith W."/>
            <person name="Southgate A."/>
            <person name="Vilcinskas A."/>
            <person name="Vogt R."/>
            <person name="Wang P."/>
            <person name="Werren J."/>
            <person name="Yu X.Q."/>
            <person name="Zhou J.J."/>
            <person name="Brown S.J."/>
            <person name="Scherer S.E."/>
            <person name="Richards S."/>
            <person name="Blissard G.W."/>
        </authorList>
    </citation>
    <scope>NUCLEOTIDE SEQUENCE</scope>
</reference>
<organism evidence="6 7">
    <name type="scientific">Manduca sexta</name>
    <name type="common">Tobacco hawkmoth</name>
    <name type="synonym">Tobacco hornworm</name>
    <dbReference type="NCBI Taxonomy" id="7130"/>
    <lineage>
        <taxon>Eukaryota</taxon>
        <taxon>Metazoa</taxon>
        <taxon>Ecdysozoa</taxon>
        <taxon>Arthropoda</taxon>
        <taxon>Hexapoda</taxon>
        <taxon>Insecta</taxon>
        <taxon>Pterygota</taxon>
        <taxon>Neoptera</taxon>
        <taxon>Endopterygota</taxon>
        <taxon>Lepidoptera</taxon>
        <taxon>Glossata</taxon>
        <taxon>Ditrysia</taxon>
        <taxon>Bombycoidea</taxon>
        <taxon>Sphingidae</taxon>
        <taxon>Sphinginae</taxon>
        <taxon>Sphingini</taxon>
        <taxon>Manduca</taxon>
    </lineage>
</organism>
<evidence type="ECO:0000313" key="7">
    <source>
        <dbReference type="Proteomes" id="UP000791440"/>
    </source>
</evidence>
<dbReference type="InterPro" id="IPR011011">
    <property type="entry name" value="Znf_FYVE_PHD"/>
</dbReference>